<dbReference type="GO" id="GO:0005737">
    <property type="term" value="C:cytoplasm"/>
    <property type="evidence" value="ECO:0007669"/>
    <property type="project" value="TreeGrafter"/>
</dbReference>
<gene>
    <name evidence="7" type="ORF">OM076_12020</name>
</gene>
<evidence type="ECO:0000256" key="4">
    <source>
        <dbReference type="ARBA" id="ARBA00023002"/>
    </source>
</evidence>
<dbReference type="PANTHER" id="PTHR43557">
    <property type="entry name" value="APOPTOSIS-INDUCING FACTOR 1"/>
    <property type="match status" value="1"/>
</dbReference>
<evidence type="ECO:0000256" key="3">
    <source>
        <dbReference type="ARBA" id="ARBA00022827"/>
    </source>
</evidence>
<dbReference type="SUPFAM" id="SSF55424">
    <property type="entry name" value="FAD/NAD-linked reductases, dimerisation (C-terminal) domain"/>
    <property type="match status" value="1"/>
</dbReference>
<dbReference type="InterPro" id="IPR028202">
    <property type="entry name" value="Reductase_C"/>
</dbReference>
<keyword evidence="4" id="KW-0560">Oxidoreductase</keyword>
<reference evidence="7" key="1">
    <citation type="submission" date="2022-10" db="EMBL/GenBank/DDBJ databases">
        <title>The WGS of Solirubrobacter ginsenosidimutans DSM 21036.</title>
        <authorList>
            <person name="Jiang Z."/>
        </authorList>
    </citation>
    <scope>NUCLEOTIDE SEQUENCE</scope>
    <source>
        <strain evidence="7">DSM 21036</strain>
    </source>
</reference>
<dbReference type="Pfam" id="PF14759">
    <property type="entry name" value="Reductase_C"/>
    <property type="match status" value="1"/>
</dbReference>
<dbReference type="AlphaFoldDB" id="A0A9X3RZK7"/>
<keyword evidence="8" id="KW-1185">Reference proteome</keyword>
<dbReference type="InterPro" id="IPR036188">
    <property type="entry name" value="FAD/NAD-bd_sf"/>
</dbReference>
<dbReference type="PRINTS" id="PR00368">
    <property type="entry name" value="FADPNR"/>
</dbReference>
<evidence type="ECO:0000259" key="6">
    <source>
        <dbReference type="Pfam" id="PF14759"/>
    </source>
</evidence>
<feature type="domain" description="Reductase C-terminal" evidence="6">
    <location>
        <begin position="297"/>
        <end position="361"/>
    </location>
</feature>
<comment type="caution">
    <text evidence="7">The sequence shown here is derived from an EMBL/GenBank/DDBJ whole genome shotgun (WGS) entry which is preliminary data.</text>
</comment>
<dbReference type="InterPro" id="IPR023753">
    <property type="entry name" value="FAD/NAD-binding_dom"/>
</dbReference>
<dbReference type="SUPFAM" id="SSF51905">
    <property type="entry name" value="FAD/NAD(P)-binding domain"/>
    <property type="match status" value="2"/>
</dbReference>
<dbReference type="PANTHER" id="PTHR43557:SF2">
    <property type="entry name" value="RIESKE DOMAIN-CONTAINING PROTEIN-RELATED"/>
    <property type="match status" value="1"/>
</dbReference>
<comment type="cofactor">
    <cofactor evidence="1">
        <name>FAD</name>
        <dbReference type="ChEBI" id="CHEBI:57692"/>
    </cofactor>
</comment>
<dbReference type="InterPro" id="IPR016156">
    <property type="entry name" value="FAD/NAD-linked_Rdtase_dimer_sf"/>
</dbReference>
<accession>A0A9X3RZK7</accession>
<keyword evidence="3" id="KW-0274">FAD</keyword>
<sequence>MRPIVIVGASLAGLRAATAVRAAGWAGRVVLVGDEPHKPYTRPPLSKEVLDGRHTVETGAFPCEELDVEWRLGEPATALDVAARTVTIGDEAVEYETLIIATGTRARTWPGETAANVFTLRDRDDAIALKAALATAKTVAIVGAGFIGCEVASSARKLGLEVTLLDVAEQPMLALGAELGARCAALHRDHGVELRLGAPADLAALDHDVIVVALGALPNIEWLEGSGLTLDRGVVCDANLQAAPHVFAAGDVAVWPHPLADGEPIRVEHWTNAAEQGAHAGRNALAETPKPYEAVPYFWTDQYDVKIQAAGLPARAERVELIEPDVAVGVRGEHVVSVVTFNAPRKLMQYRRRLASRPRLDELVSLA</sequence>
<evidence type="ECO:0000256" key="1">
    <source>
        <dbReference type="ARBA" id="ARBA00001974"/>
    </source>
</evidence>
<dbReference type="Proteomes" id="UP001149140">
    <property type="component" value="Unassembled WGS sequence"/>
</dbReference>
<name>A0A9X3RZK7_9ACTN</name>
<dbReference type="Gene3D" id="3.50.50.60">
    <property type="entry name" value="FAD/NAD(P)-binding domain"/>
    <property type="match status" value="2"/>
</dbReference>
<dbReference type="Gene3D" id="3.30.390.30">
    <property type="match status" value="1"/>
</dbReference>
<keyword evidence="2" id="KW-0285">Flavoprotein</keyword>
<dbReference type="PRINTS" id="PR00469">
    <property type="entry name" value="PNDRDTASEII"/>
</dbReference>
<proteinExistence type="predicted"/>
<evidence type="ECO:0000313" key="8">
    <source>
        <dbReference type="Proteomes" id="UP001149140"/>
    </source>
</evidence>
<dbReference type="EMBL" id="JAPDOD010000008">
    <property type="protein sequence ID" value="MDA0160995.1"/>
    <property type="molecule type" value="Genomic_DNA"/>
</dbReference>
<evidence type="ECO:0000259" key="5">
    <source>
        <dbReference type="Pfam" id="PF07992"/>
    </source>
</evidence>
<dbReference type="Pfam" id="PF07992">
    <property type="entry name" value="Pyr_redox_2"/>
    <property type="match status" value="1"/>
</dbReference>
<dbReference type="RefSeq" id="WP_270040133.1">
    <property type="nucleotide sequence ID" value="NZ_JAPDOD010000008.1"/>
</dbReference>
<dbReference type="InterPro" id="IPR050446">
    <property type="entry name" value="FAD-oxidoreductase/Apoptosis"/>
</dbReference>
<dbReference type="GO" id="GO:0016651">
    <property type="term" value="F:oxidoreductase activity, acting on NAD(P)H"/>
    <property type="evidence" value="ECO:0007669"/>
    <property type="project" value="TreeGrafter"/>
</dbReference>
<evidence type="ECO:0000313" key="7">
    <source>
        <dbReference type="EMBL" id="MDA0160995.1"/>
    </source>
</evidence>
<organism evidence="7 8">
    <name type="scientific">Solirubrobacter ginsenosidimutans</name>
    <dbReference type="NCBI Taxonomy" id="490573"/>
    <lineage>
        <taxon>Bacteria</taxon>
        <taxon>Bacillati</taxon>
        <taxon>Actinomycetota</taxon>
        <taxon>Thermoleophilia</taxon>
        <taxon>Solirubrobacterales</taxon>
        <taxon>Solirubrobacteraceae</taxon>
        <taxon>Solirubrobacter</taxon>
    </lineage>
</organism>
<protein>
    <submittedName>
        <fullName evidence="7">FAD-dependent oxidoreductase</fullName>
    </submittedName>
</protein>
<evidence type="ECO:0000256" key="2">
    <source>
        <dbReference type="ARBA" id="ARBA00022630"/>
    </source>
</evidence>
<feature type="domain" description="FAD/NAD(P)-binding" evidence="5">
    <location>
        <begin position="4"/>
        <end position="277"/>
    </location>
</feature>